<dbReference type="InterPro" id="IPR010004">
    <property type="entry name" value="Uncharacterised_Ycf66"/>
</dbReference>
<reference evidence="3" key="1">
    <citation type="submission" date="2021-04" db="EMBL/GenBank/DDBJ databases">
        <title>Genome sequence of Woronichinia naegeliana from Washington state freshwater lake bloom.</title>
        <authorList>
            <person name="Dreher T.W."/>
        </authorList>
    </citation>
    <scope>NUCLEOTIDE SEQUENCE</scope>
    <source>
        <strain evidence="3">WA131</strain>
    </source>
</reference>
<evidence type="ECO:0000256" key="1">
    <source>
        <dbReference type="SAM" id="MobiDB-lite"/>
    </source>
</evidence>
<proteinExistence type="predicted"/>
<dbReference type="KEGG" id="wna:KA717_16515"/>
<dbReference type="EMBL" id="CP073041">
    <property type="protein sequence ID" value="UXE63995.1"/>
    <property type="molecule type" value="Genomic_DNA"/>
</dbReference>
<dbReference type="AlphaFoldDB" id="A0A977L3X0"/>
<keyword evidence="2" id="KW-0812">Transmembrane</keyword>
<name>A0A977L3X0_9CYAN</name>
<evidence type="ECO:0000313" key="3">
    <source>
        <dbReference type="EMBL" id="UXE63995.1"/>
    </source>
</evidence>
<keyword evidence="2" id="KW-0472">Membrane</keyword>
<feature type="compositionally biased region" description="Polar residues" evidence="1">
    <location>
        <begin position="123"/>
        <end position="134"/>
    </location>
</feature>
<feature type="region of interest" description="Disordered" evidence="1">
    <location>
        <begin position="320"/>
        <end position="341"/>
    </location>
</feature>
<dbReference type="Pfam" id="PF07444">
    <property type="entry name" value="Ycf66_N"/>
    <property type="match status" value="1"/>
</dbReference>
<dbReference type="Proteomes" id="UP001065613">
    <property type="component" value="Chromosome"/>
</dbReference>
<feature type="region of interest" description="Disordered" evidence="1">
    <location>
        <begin position="180"/>
        <end position="240"/>
    </location>
</feature>
<sequence>MLAFILAIAVGIASLFFFFSAFFAPKLHRKDDFLWSGVGLFYAATLWICAQRMTGGVLLGQIAATTLVLSFAWQTVKLRVALANPEKIAEQPNFSLLDWLAGGLSRKKAVPKSKGGIKPQPLSKPTTESVSSAEKVSETAIAKEAPAEMTEPVAQEVIQKIEIEPVAENIVAPPVEAIAENTPSTPAAPKAVKNPTPKPSKPAKTDKKSTQPKKPNFFSRLFAKKAPSSPPPKSATITEALDAVELDHDWEEEVSKETSILPEVMVESVILELTETVIEETPVTEIEDDLDDLLEEPETPENNISEDLDELLEESNVAEVDTLSSDSDNEIAKEPITPTEVSSEVIEENIAVYDEVLEAVDLDFNSQEAQLEPTVLEKPSSDLKDL</sequence>
<protein>
    <recommendedName>
        <fullName evidence="4">Ycf66 family protein</fullName>
    </recommendedName>
</protein>
<evidence type="ECO:0008006" key="4">
    <source>
        <dbReference type="Google" id="ProtNLM"/>
    </source>
</evidence>
<feature type="region of interest" description="Disordered" evidence="1">
    <location>
        <begin position="109"/>
        <end position="151"/>
    </location>
</feature>
<accession>A0A977L3X0</accession>
<gene>
    <name evidence="3" type="ORF">KA717_16515</name>
</gene>
<keyword evidence="2" id="KW-1133">Transmembrane helix</keyword>
<feature type="transmembrane region" description="Helical" evidence="2">
    <location>
        <begin position="33"/>
        <end position="50"/>
    </location>
</feature>
<feature type="transmembrane region" description="Helical" evidence="2">
    <location>
        <begin position="57"/>
        <end position="76"/>
    </location>
</feature>
<evidence type="ECO:0000256" key="2">
    <source>
        <dbReference type="SAM" id="Phobius"/>
    </source>
</evidence>
<organism evidence="3">
    <name type="scientific">Woronichinia naegeliana WA131</name>
    <dbReference type="NCBI Taxonomy" id="2824559"/>
    <lineage>
        <taxon>Bacteria</taxon>
        <taxon>Bacillati</taxon>
        <taxon>Cyanobacteriota</taxon>
        <taxon>Cyanophyceae</taxon>
        <taxon>Synechococcales</taxon>
        <taxon>Coelosphaeriaceae</taxon>
        <taxon>Woronichinia</taxon>
    </lineage>
</organism>